<accession>S2DE62</accession>
<dbReference type="EMBL" id="ALWO02000029">
    <property type="protein sequence ID" value="EOZ97209.1"/>
    <property type="molecule type" value="Genomic_DNA"/>
</dbReference>
<evidence type="ECO:0000313" key="1">
    <source>
        <dbReference type="EMBL" id="EOZ97209.1"/>
    </source>
</evidence>
<sequence length="58" mass="6831">MHKSEFIHLLNFLFEISNVDTRLNAIVSDHFLILQVLKLKNIDPSITFYINLLNFLIT</sequence>
<protein>
    <submittedName>
        <fullName evidence="1">Uncharacterized protein</fullName>
    </submittedName>
</protein>
<reference evidence="1 2" key="1">
    <citation type="journal article" date="2013" name="Genome Announc.">
        <title>Draft Genome Sequence of Indibacter alkaliphilus Strain LW1T, Isolated from Lonar Lake, a Haloalkaline Lake in the Buldana District of Maharashtra, India.</title>
        <authorList>
            <person name="Singh A."/>
            <person name="Kumar Jangir P."/>
            <person name="Sharma R."/>
            <person name="Singh A."/>
            <person name="Kumar Pinnaka A."/>
            <person name="Shivaji S."/>
        </authorList>
    </citation>
    <scope>NUCLEOTIDE SEQUENCE [LARGE SCALE GENOMIC DNA]</scope>
    <source>
        <strain evidence="2">CCUG 57479 / KCTC 22604 / LW1</strain>
    </source>
</reference>
<dbReference type="STRING" id="1189612.A33Q_1748"/>
<evidence type="ECO:0000313" key="2">
    <source>
        <dbReference type="Proteomes" id="UP000006073"/>
    </source>
</evidence>
<dbReference type="Proteomes" id="UP000006073">
    <property type="component" value="Unassembled WGS sequence"/>
</dbReference>
<name>S2DE62_INDAL</name>
<proteinExistence type="predicted"/>
<comment type="caution">
    <text evidence="1">The sequence shown here is derived from an EMBL/GenBank/DDBJ whole genome shotgun (WGS) entry which is preliminary data.</text>
</comment>
<gene>
    <name evidence="1" type="ORF">A33Q_1748</name>
</gene>
<dbReference type="AlphaFoldDB" id="S2DE62"/>
<organism evidence="1 2">
    <name type="scientific">Indibacter alkaliphilus (strain CCUG 57479 / KCTC 22604 / LW1)</name>
    <dbReference type="NCBI Taxonomy" id="1189612"/>
    <lineage>
        <taxon>Bacteria</taxon>
        <taxon>Pseudomonadati</taxon>
        <taxon>Bacteroidota</taxon>
        <taxon>Cytophagia</taxon>
        <taxon>Cytophagales</taxon>
        <taxon>Cyclobacteriaceae</taxon>
    </lineage>
</organism>
<keyword evidence="2" id="KW-1185">Reference proteome</keyword>